<evidence type="ECO:0000313" key="2">
    <source>
        <dbReference type="Proteomes" id="UP001186944"/>
    </source>
</evidence>
<dbReference type="Proteomes" id="UP001186944">
    <property type="component" value="Unassembled WGS sequence"/>
</dbReference>
<protein>
    <submittedName>
        <fullName evidence="1">Uncharacterized protein</fullName>
    </submittedName>
</protein>
<accession>A0AA89C4Y7</accession>
<sequence>MLVAYRFYKESRQGHGFARKYGWDILTAKTATDEEIPLFKNMLQQAMQKKYSEFYCYANSDILFTPLLIDTLLRVSLFRQKKKVPVLIVGRRTEISVVGMKDSDNFTIVLKNGIDKGFIHTDYAVDYFIVSRDFPMKDIAPVVVGRIAYDNYIIMHARAHRVPVIDATYSNPSVHQTSTAGNYEGHLHRNKLYNKDLLEKESEISSTMYEGGRISCTNYMTKYDPLTQDVTLDKKLSKPSKCKNMFESW</sequence>
<gene>
    <name evidence="1" type="ORF">FSP39_022539</name>
</gene>
<dbReference type="EMBL" id="VSWD01000001">
    <property type="protein sequence ID" value="KAK3109074.1"/>
    <property type="molecule type" value="Genomic_DNA"/>
</dbReference>
<organism evidence="1 2">
    <name type="scientific">Pinctada imbricata</name>
    <name type="common">Atlantic pearl-oyster</name>
    <name type="synonym">Pinctada martensii</name>
    <dbReference type="NCBI Taxonomy" id="66713"/>
    <lineage>
        <taxon>Eukaryota</taxon>
        <taxon>Metazoa</taxon>
        <taxon>Spiralia</taxon>
        <taxon>Lophotrochozoa</taxon>
        <taxon>Mollusca</taxon>
        <taxon>Bivalvia</taxon>
        <taxon>Autobranchia</taxon>
        <taxon>Pteriomorphia</taxon>
        <taxon>Pterioida</taxon>
        <taxon>Pterioidea</taxon>
        <taxon>Pteriidae</taxon>
        <taxon>Pinctada</taxon>
    </lineage>
</organism>
<name>A0AA89C4Y7_PINIB</name>
<comment type="caution">
    <text evidence="1">The sequence shown here is derived from an EMBL/GenBank/DDBJ whole genome shotgun (WGS) entry which is preliminary data.</text>
</comment>
<dbReference type="AlphaFoldDB" id="A0AA89C4Y7"/>
<keyword evidence="2" id="KW-1185">Reference proteome</keyword>
<reference evidence="1" key="1">
    <citation type="submission" date="2019-08" db="EMBL/GenBank/DDBJ databases">
        <title>The improved chromosome-level genome for the pearl oyster Pinctada fucata martensii using PacBio sequencing and Hi-C.</title>
        <authorList>
            <person name="Zheng Z."/>
        </authorList>
    </citation>
    <scope>NUCLEOTIDE SEQUENCE</scope>
    <source>
        <strain evidence="1">ZZ-2019</strain>
        <tissue evidence="1">Adductor muscle</tissue>
    </source>
</reference>
<proteinExistence type="predicted"/>
<evidence type="ECO:0000313" key="1">
    <source>
        <dbReference type="EMBL" id="KAK3109074.1"/>
    </source>
</evidence>